<organism evidence="9 10">
    <name type="scientific">Blattabacterium cuenoti STAT</name>
    <dbReference type="NCBI Taxonomy" id="1457030"/>
    <lineage>
        <taxon>Bacteria</taxon>
        <taxon>Pseudomonadati</taxon>
        <taxon>Bacteroidota</taxon>
        <taxon>Flavobacteriia</taxon>
        <taxon>Flavobacteriales</taxon>
        <taxon>Blattabacteriaceae</taxon>
        <taxon>Blattabacterium</taxon>
    </lineage>
</organism>
<dbReference type="PANTHER" id="PTHR23090:SF9">
    <property type="entry name" value="GLUTAMINE-DEPENDENT NAD(+) SYNTHETASE"/>
    <property type="match status" value="1"/>
</dbReference>
<dbReference type="GO" id="GO:0005524">
    <property type="term" value="F:ATP binding"/>
    <property type="evidence" value="ECO:0007669"/>
    <property type="project" value="UniProtKB-KW"/>
</dbReference>
<evidence type="ECO:0000256" key="2">
    <source>
        <dbReference type="ARBA" id="ARBA00022598"/>
    </source>
</evidence>
<evidence type="ECO:0000256" key="3">
    <source>
        <dbReference type="ARBA" id="ARBA00022741"/>
    </source>
</evidence>
<keyword evidence="10" id="KW-1185">Reference proteome</keyword>
<comment type="similarity">
    <text evidence="6">Belongs to the NAD synthetase family.</text>
</comment>
<dbReference type="PANTHER" id="PTHR23090">
    <property type="entry name" value="NH 3 /GLUTAMINE-DEPENDENT NAD + SYNTHETASE"/>
    <property type="match status" value="1"/>
</dbReference>
<dbReference type="AlphaFoldDB" id="A0A224AJL2"/>
<keyword evidence="4 6" id="KW-0067">ATP-binding</keyword>
<dbReference type="GO" id="GO:0009435">
    <property type="term" value="P:NAD+ biosynthetic process"/>
    <property type="evidence" value="ECO:0007669"/>
    <property type="project" value="UniProtKB-UniPathway"/>
</dbReference>
<evidence type="ECO:0000256" key="7">
    <source>
        <dbReference type="RuleBase" id="RU003812"/>
    </source>
</evidence>
<evidence type="ECO:0000256" key="6">
    <source>
        <dbReference type="RuleBase" id="RU003811"/>
    </source>
</evidence>
<feature type="domain" description="NAD/GMP synthase" evidence="8">
    <location>
        <begin position="14"/>
        <end position="253"/>
    </location>
</feature>
<protein>
    <recommendedName>
        <fullName evidence="7">NH(3)-dependent NAD(+) synthetase</fullName>
        <ecNumber evidence="7">6.3.1.5</ecNumber>
    </recommendedName>
</protein>
<proteinExistence type="inferred from homology"/>
<gene>
    <name evidence="9" type="primary">nadE</name>
    <name evidence="9" type="ORF">STAT_066</name>
</gene>
<evidence type="ECO:0000256" key="5">
    <source>
        <dbReference type="ARBA" id="ARBA00023027"/>
    </source>
</evidence>
<evidence type="ECO:0000256" key="4">
    <source>
        <dbReference type="ARBA" id="ARBA00022840"/>
    </source>
</evidence>
<dbReference type="SUPFAM" id="SSF52402">
    <property type="entry name" value="Adenine nucleotide alpha hydrolases-like"/>
    <property type="match status" value="1"/>
</dbReference>
<evidence type="ECO:0000256" key="1">
    <source>
        <dbReference type="ARBA" id="ARBA00004790"/>
    </source>
</evidence>
<dbReference type="GO" id="GO:0004359">
    <property type="term" value="F:glutaminase activity"/>
    <property type="evidence" value="ECO:0007669"/>
    <property type="project" value="InterPro"/>
</dbReference>
<comment type="pathway">
    <text evidence="1">Cofactor biosynthesis; NAD(+) biosynthesis.</text>
</comment>
<dbReference type="InterPro" id="IPR014729">
    <property type="entry name" value="Rossmann-like_a/b/a_fold"/>
</dbReference>
<dbReference type="RefSeq" id="WP_119305308.1">
    <property type="nucleotide sequence ID" value="NZ_AP014608.1"/>
</dbReference>
<dbReference type="EC" id="6.3.1.5" evidence="7"/>
<dbReference type="InterPro" id="IPR022310">
    <property type="entry name" value="NAD/GMP_synthase"/>
</dbReference>
<dbReference type="InterPro" id="IPR003694">
    <property type="entry name" value="NAD_synthase"/>
</dbReference>
<keyword evidence="3 6" id="KW-0547">Nucleotide-binding</keyword>
<keyword evidence="5 6" id="KW-0520">NAD</keyword>
<accession>A0A224AJL2</accession>
<dbReference type="GO" id="GO:0005737">
    <property type="term" value="C:cytoplasm"/>
    <property type="evidence" value="ECO:0007669"/>
    <property type="project" value="InterPro"/>
</dbReference>
<dbReference type="UniPathway" id="UPA00253"/>
<dbReference type="CDD" id="cd00553">
    <property type="entry name" value="NAD_synthase"/>
    <property type="match status" value="1"/>
</dbReference>
<dbReference type="GO" id="GO:0003952">
    <property type="term" value="F:NAD+ synthase (glutamine-hydrolyzing) activity"/>
    <property type="evidence" value="ECO:0007669"/>
    <property type="project" value="InterPro"/>
</dbReference>
<evidence type="ECO:0000313" key="10">
    <source>
        <dbReference type="Proteomes" id="UP000263619"/>
    </source>
</evidence>
<dbReference type="OrthoDB" id="9803818at2"/>
<keyword evidence="2 6" id="KW-0436">Ligase</keyword>
<dbReference type="Pfam" id="PF02540">
    <property type="entry name" value="NAD_synthase"/>
    <property type="match status" value="1"/>
</dbReference>
<name>A0A224AJL2_9FLAO</name>
<evidence type="ECO:0000259" key="8">
    <source>
        <dbReference type="Pfam" id="PF02540"/>
    </source>
</evidence>
<sequence>MYSYQSNDKIEKIIRYIVSWLKKYIRRSQSNGFIIGISGGIDSSVTSFLVAMTKYPTIILEMPIIEKKKNFLPIKHANFLKKKFSNVHYFENDLSILFKTFCNTTNDIQKKSNLPLALANVKSRIRMLTLYYYANIKNYLVVGTGNKVEDFGVGFFTKYGDGAVDLHPIADLTKSEVRILAKKLNIIDEIQKAKPTDGLWEDQRSDEEQLGITYEELEWAMNFVEKKKYAFSEIEYKILNKYKKLHKKNRHKMIPIPICKIPDSIKKN</sequence>
<reference evidence="9 10" key="1">
    <citation type="submission" date="2014-06" db="EMBL/GenBank/DDBJ databases">
        <title>Genome sequence of the intracellular symbiont Blattabacterium cuenoti, strain STAT from the wood feeding cockroach Salganea taiwanensis taiwanensis.</title>
        <authorList>
            <person name="Kinjo Y."/>
            <person name="Ohkuma M."/>
            <person name="Tokuda G."/>
        </authorList>
    </citation>
    <scope>NUCLEOTIDE SEQUENCE [LARGE SCALE GENOMIC DNA]</scope>
    <source>
        <strain evidence="9 10">STAT</strain>
    </source>
</reference>
<dbReference type="EMBL" id="AP014608">
    <property type="protein sequence ID" value="BBA17009.1"/>
    <property type="molecule type" value="Genomic_DNA"/>
</dbReference>
<dbReference type="Gene3D" id="3.40.50.620">
    <property type="entry name" value="HUPs"/>
    <property type="match status" value="1"/>
</dbReference>
<dbReference type="NCBIfam" id="TIGR00552">
    <property type="entry name" value="nadE"/>
    <property type="match status" value="1"/>
</dbReference>
<dbReference type="GO" id="GO:0008795">
    <property type="term" value="F:NAD+ synthase activity"/>
    <property type="evidence" value="ECO:0007669"/>
    <property type="project" value="UniProtKB-EC"/>
</dbReference>
<evidence type="ECO:0000313" key="9">
    <source>
        <dbReference type="EMBL" id="BBA17009.1"/>
    </source>
</evidence>
<comment type="catalytic activity">
    <reaction evidence="7">
        <text>deamido-NAD(+) + NH4(+) + ATP = AMP + diphosphate + NAD(+) + H(+)</text>
        <dbReference type="Rhea" id="RHEA:21188"/>
        <dbReference type="ChEBI" id="CHEBI:15378"/>
        <dbReference type="ChEBI" id="CHEBI:28938"/>
        <dbReference type="ChEBI" id="CHEBI:30616"/>
        <dbReference type="ChEBI" id="CHEBI:33019"/>
        <dbReference type="ChEBI" id="CHEBI:57540"/>
        <dbReference type="ChEBI" id="CHEBI:58437"/>
        <dbReference type="ChEBI" id="CHEBI:456215"/>
        <dbReference type="EC" id="6.3.1.5"/>
    </reaction>
</comment>
<dbReference type="Proteomes" id="UP000263619">
    <property type="component" value="Chromosome"/>
</dbReference>